<dbReference type="Proteomes" id="UP000749311">
    <property type="component" value="Unassembled WGS sequence"/>
</dbReference>
<comment type="caution">
    <text evidence="5">The sequence shown here is derived from an EMBL/GenBank/DDBJ whole genome shotgun (WGS) entry which is preliminary data.</text>
</comment>
<keyword evidence="6" id="KW-1185">Reference proteome</keyword>
<protein>
    <submittedName>
        <fullName evidence="5">ADP-ribose pyrophosphatase YjhB (NUDIX family)</fullName>
    </submittedName>
</protein>
<name>A0ABX0SM10_9ACTN</name>
<keyword evidence="2" id="KW-0378">Hydrolase</keyword>
<dbReference type="Pfam" id="PF00293">
    <property type="entry name" value="NUDIX"/>
    <property type="match status" value="1"/>
</dbReference>
<dbReference type="PRINTS" id="PR00502">
    <property type="entry name" value="NUDIXFAMILY"/>
</dbReference>
<dbReference type="PROSITE" id="PS51462">
    <property type="entry name" value="NUDIX"/>
    <property type="match status" value="1"/>
</dbReference>
<feature type="domain" description="Nudix hydrolase" evidence="4">
    <location>
        <begin position="86"/>
        <end position="225"/>
    </location>
</feature>
<evidence type="ECO:0000313" key="6">
    <source>
        <dbReference type="Proteomes" id="UP000749311"/>
    </source>
</evidence>
<dbReference type="CDD" id="cd02883">
    <property type="entry name" value="NUDIX_Hydrolase"/>
    <property type="match status" value="1"/>
</dbReference>
<organism evidence="5 6">
    <name type="scientific">Brooklawnia cerclae</name>
    <dbReference type="NCBI Taxonomy" id="349934"/>
    <lineage>
        <taxon>Bacteria</taxon>
        <taxon>Bacillati</taxon>
        <taxon>Actinomycetota</taxon>
        <taxon>Actinomycetes</taxon>
        <taxon>Propionibacteriales</taxon>
        <taxon>Propionibacteriaceae</taxon>
        <taxon>Brooklawnia</taxon>
    </lineage>
</organism>
<proteinExistence type="inferred from homology"/>
<evidence type="ECO:0000256" key="2">
    <source>
        <dbReference type="ARBA" id="ARBA00022801"/>
    </source>
</evidence>
<dbReference type="EMBL" id="JAAMOZ010000001">
    <property type="protein sequence ID" value="NIH57791.1"/>
    <property type="molecule type" value="Genomic_DNA"/>
</dbReference>
<feature type="region of interest" description="Disordered" evidence="3">
    <location>
        <begin position="55"/>
        <end position="83"/>
    </location>
</feature>
<reference evidence="5 6" key="1">
    <citation type="submission" date="2020-02" db="EMBL/GenBank/DDBJ databases">
        <title>Sequencing the genomes of 1000 actinobacteria strains.</title>
        <authorList>
            <person name="Klenk H.-P."/>
        </authorList>
    </citation>
    <scope>NUCLEOTIDE SEQUENCE [LARGE SCALE GENOMIC DNA]</scope>
    <source>
        <strain evidence="5 6">DSM 19609</strain>
    </source>
</reference>
<evidence type="ECO:0000256" key="1">
    <source>
        <dbReference type="ARBA" id="ARBA00005582"/>
    </source>
</evidence>
<evidence type="ECO:0000256" key="3">
    <source>
        <dbReference type="SAM" id="MobiDB-lite"/>
    </source>
</evidence>
<dbReference type="InterPro" id="IPR000086">
    <property type="entry name" value="NUDIX_hydrolase_dom"/>
</dbReference>
<evidence type="ECO:0000259" key="4">
    <source>
        <dbReference type="PROSITE" id="PS51462"/>
    </source>
</evidence>
<dbReference type="PANTHER" id="PTHR43736:SF1">
    <property type="entry name" value="DIHYDRONEOPTERIN TRIPHOSPHATE DIPHOSPHATASE"/>
    <property type="match status" value="1"/>
</dbReference>
<gene>
    <name evidence="5" type="ORF">FB473_002436</name>
</gene>
<dbReference type="SUPFAM" id="SSF55811">
    <property type="entry name" value="Nudix"/>
    <property type="match status" value="1"/>
</dbReference>
<comment type="similarity">
    <text evidence="1">Belongs to the Nudix hydrolase family.</text>
</comment>
<dbReference type="Gene3D" id="3.90.79.10">
    <property type="entry name" value="Nucleoside Triphosphate Pyrophosphohydrolase"/>
    <property type="match status" value="1"/>
</dbReference>
<dbReference type="InterPro" id="IPR020476">
    <property type="entry name" value="Nudix_hydrolase"/>
</dbReference>
<feature type="compositionally biased region" description="Basic residues" evidence="3">
    <location>
        <begin position="60"/>
        <end position="69"/>
    </location>
</feature>
<sequence length="231" mass="25608">MRIVGVLAPGASICVEGEVEHGDDPRMMFWRRGWVLTRLLSAHLDEGEVVLTTQVTPRQHSSRPPRVKVRGTDADLTTSEGEVPEPRQRVAAYAIVRSRRGVLGTQCSDLTAIPGLWQLPGGGLESGETPSEGVVREITEETAQRVRIDRLIDLQSDHWIGRSPTGVLEDFQALRIIYTAVCDEPTQPQVLDIGGTTMSASWVPLRRWRSLRWTSGARSLLDRHLGHVPVL</sequence>
<dbReference type="InterPro" id="IPR015797">
    <property type="entry name" value="NUDIX_hydrolase-like_dom_sf"/>
</dbReference>
<dbReference type="RefSeq" id="WP_167168073.1">
    <property type="nucleotide sequence ID" value="NZ_BAAAOO010000007.1"/>
</dbReference>
<dbReference type="PANTHER" id="PTHR43736">
    <property type="entry name" value="ADP-RIBOSE PYROPHOSPHATASE"/>
    <property type="match status" value="1"/>
</dbReference>
<evidence type="ECO:0000313" key="5">
    <source>
        <dbReference type="EMBL" id="NIH57791.1"/>
    </source>
</evidence>
<accession>A0ABX0SM10</accession>